<feature type="domain" description="Gcp-like" evidence="1">
    <location>
        <begin position="30"/>
        <end position="132"/>
    </location>
</feature>
<dbReference type="Gene3D" id="3.30.420.40">
    <property type="match status" value="2"/>
</dbReference>
<dbReference type="InterPro" id="IPR043129">
    <property type="entry name" value="ATPase_NBD"/>
</dbReference>
<organism evidence="2 3">
    <name type="scientific">Schaalia hyovaginalis</name>
    <dbReference type="NCBI Taxonomy" id="29316"/>
    <lineage>
        <taxon>Bacteria</taxon>
        <taxon>Bacillati</taxon>
        <taxon>Actinomycetota</taxon>
        <taxon>Actinomycetes</taxon>
        <taxon>Actinomycetales</taxon>
        <taxon>Actinomycetaceae</taxon>
        <taxon>Schaalia</taxon>
    </lineage>
</organism>
<dbReference type="Pfam" id="PF00814">
    <property type="entry name" value="TsaD"/>
    <property type="match status" value="1"/>
</dbReference>
<keyword evidence="3" id="KW-1185">Reference proteome</keyword>
<evidence type="ECO:0000259" key="1">
    <source>
        <dbReference type="Pfam" id="PF00814"/>
    </source>
</evidence>
<dbReference type="AlphaFoldDB" id="A0A923E5N7"/>
<dbReference type="InterPro" id="IPR022496">
    <property type="entry name" value="T6A_TsaB"/>
</dbReference>
<dbReference type="GO" id="GO:0002949">
    <property type="term" value="P:tRNA threonylcarbamoyladenosine modification"/>
    <property type="evidence" value="ECO:0007669"/>
    <property type="project" value="InterPro"/>
</dbReference>
<comment type="caution">
    <text evidence="2">The sequence shown here is derived from an EMBL/GenBank/DDBJ whole genome shotgun (WGS) entry which is preliminary data.</text>
</comment>
<evidence type="ECO:0000313" key="2">
    <source>
        <dbReference type="EMBL" id="MBB6335328.1"/>
    </source>
</evidence>
<evidence type="ECO:0000313" key="3">
    <source>
        <dbReference type="Proteomes" id="UP000617426"/>
    </source>
</evidence>
<reference evidence="2" key="1">
    <citation type="submission" date="2020-08" db="EMBL/GenBank/DDBJ databases">
        <title>Sequencing the genomes of 1000 actinobacteria strains.</title>
        <authorList>
            <person name="Klenk H.-P."/>
        </authorList>
    </citation>
    <scope>NUCLEOTIDE SEQUENCE</scope>
    <source>
        <strain evidence="2">DSM 10695</strain>
    </source>
</reference>
<dbReference type="InterPro" id="IPR000905">
    <property type="entry name" value="Gcp-like_dom"/>
</dbReference>
<accession>A0A923E5N7</accession>
<dbReference type="SUPFAM" id="SSF53067">
    <property type="entry name" value="Actin-like ATPase domain"/>
    <property type="match status" value="1"/>
</dbReference>
<sequence length="231" mass="24151">MTDLCIDTSASTRVALVDDGEVIARAHDDSTRHHAESLTPLVREVLRSAGRPEEAARAGLARVLVGTGPAPFTGLRAGLVTARVIARAAGVPVYGVPSLEIVARAALDLLAPDACVVAISDARRKELYWGRFLAEGPDDVRCEGRLEVGAAHSLLNALRGASDLVVAAGAVPAHSAEALAGAESGPLVELAPAVLSRIVSARLQRGQGDSLGTEPLYLRRPEIHGQPMERM</sequence>
<name>A0A923E5N7_9ACTO</name>
<dbReference type="NCBIfam" id="TIGR03725">
    <property type="entry name" value="T6A_YeaZ"/>
    <property type="match status" value="1"/>
</dbReference>
<dbReference type="RefSeq" id="WP_184453671.1">
    <property type="nucleotide sequence ID" value="NZ_JACHMK010000001.1"/>
</dbReference>
<dbReference type="EMBL" id="JACHMK010000001">
    <property type="protein sequence ID" value="MBB6335328.1"/>
    <property type="molecule type" value="Genomic_DNA"/>
</dbReference>
<proteinExistence type="predicted"/>
<dbReference type="Proteomes" id="UP000617426">
    <property type="component" value="Unassembled WGS sequence"/>
</dbReference>
<gene>
    <name evidence="2" type="ORF">HD592_001893</name>
</gene>
<protein>
    <submittedName>
        <fullName evidence="2">tRNA threonylcarbamoyladenosine biosynthesis protein TsaB</fullName>
    </submittedName>
</protein>